<dbReference type="CDD" id="cd17933">
    <property type="entry name" value="DEXSc_RecD-like"/>
    <property type="match status" value="1"/>
</dbReference>
<evidence type="ECO:0000313" key="5">
    <source>
        <dbReference type="EMBL" id="GEO42843.1"/>
    </source>
</evidence>
<dbReference type="SMART" id="SM00382">
    <property type="entry name" value="AAA"/>
    <property type="match status" value="1"/>
</dbReference>
<accession>A0A512E280</accession>
<dbReference type="Pfam" id="PF14520">
    <property type="entry name" value="HHH_5"/>
    <property type="match status" value="1"/>
</dbReference>
<dbReference type="Pfam" id="PF18335">
    <property type="entry name" value="SH3_13"/>
    <property type="match status" value="1"/>
</dbReference>
<keyword evidence="1" id="KW-0547">Nucleotide-binding</keyword>
<dbReference type="InterPro" id="IPR006345">
    <property type="entry name" value="RecD2"/>
</dbReference>
<dbReference type="PANTHER" id="PTHR43788:SF6">
    <property type="entry name" value="DNA HELICASE B"/>
    <property type="match status" value="1"/>
</dbReference>
<organism evidence="5 6">
    <name type="scientific">Skermanella aerolata</name>
    <dbReference type="NCBI Taxonomy" id="393310"/>
    <lineage>
        <taxon>Bacteria</taxon>
        <taxon>Pseudomonadati</taxon>
        <taxon>Pseudomonadota</taxon>
        <taxon>Alphaproteobacteria</taxon>
        <taxon>Rhodospirillales</taxon>
        <taxon>Azospirillaceae</taxon>
        <taxon>Skermanella</taxon>
    </lineage>
</organism>
<dbReference type="InterPro" id="IPR029493">
    <property type="entry name" value="RecD2-like_HHH"/>
</dbReference>
<dbReference type="Gene3D" id="2.30.30.940">
    <property type="match status" value="1"/>
</dbReference>
<dbReference type="GO" id="GO:0009338">
    <property type="term" value="C:exodeoxyribonuclease V complex"/>
    <property type="evidence" value="ECO:0007669"/>
    <property type="project" value="TreeGrafter"/>
</dbReference>
<name>A0A512E280_9PROT</name>
<dbReference type="Pfam" id="PF13538">
    <property type="entry name" value="UvrD_C_2"/>
    <property type="match status" value="1"/>
</dbReference>
<dbReference type="InterPro" id="IPR027785">
    <property type="entry name" value="UvrD-like_helicase_C"/>
</dbReference>
<gene>
    <name evidence="5" type="primary">recD2_2</name>
    <name evidence="5" type="ORF">SAE02_69910</name>
</gene>
<dbReference type="Pfam" id="PF14490">
    <property type="entry name" value="HHH_RecD2"/>
    <property type="match status" value="1"/>
</dbReference>
<feature type="domain" description="AAA+ ATPase" evidence="4">
    <location>
        <begin position="226"/>
        <end position="435"/>
    </location>
</feature>
<feature type="domain" description="Helix-hairpin-helix DNA-binding motif class 1" evidence="3">
    <location>
        <begin position="10"/>
        <end position="29"/>
    </location>
</feature>
<protein>
    <submittedName>
        <fullName evidence="5">ATP-dependent RecD-like DNA helicase</fullName>
    </submittedName>
</protein>
<dbReference type="EMBL" id="BJYZ01000051">
    <property type="protein sequence ID" value="GEO42843.1"/>
    <property type="molecule type" value="Genomic_DNA"/>
</dbReference>
<dbReference type="GO" id="GO:0005524">
    <property type="term" value="F:ATP binding"/>
    <property type="evidence" value="ECO:0007669"/>
    <property type="project" value="UniProtKB-KW"/>
</dbReference>
<dbReference type="InterPro" id="IPR003583">
    <property type="entry name" value="Hlx-hairpin-Hlx_DNA-bd_motif"/>
</dbReference>
<dbReference type="GO" id="GO:0006310">
    <property type="term" value="P:DNA recombination"/>
    <property type="evidence" value="ECO:0007669"/>
    <property type="project" value="InterPro"/>
</dbReference>
<reference evidence="5 6" key="1">
    <citation type="submission" date="2019-07" db="EMBL/GenBank/DDBJ databases">
        <title>Whole genome shotgun sequence of Skermanella aerolata NBRC 106429.</title>
        <authorList>
            <person name="Hosoyama A."/>
            <person name="Uohara A."/>
            <person name="Ohji S."/>
            <person name="Ichikawa N."/>
        </authorList>
    </citation>
    <scope>NUCLEOTIDE SEQUENCE [LARGE SCALE GENOMIC DNA]</scope>
    <source>
        <strain evidence="5 6">NBRC 106429</strain>
    </source>
</reference>
<dbReference type="Pfam" id="PF13245">
    <property type="entry name" value="AAA_19"/>
    <property type="match status" value="1"/>
</dbReference>
<feature type="domain" description="Helix-hairpin-helix DNA-binding motif class 1" evidence="3">
    <location>
        <begin position="74"/>
        <end position="93"/>
    </location>
</feature>
<keyword evidence="5" id="KW-0378">Hydrolase</keyword>
<dbReference type="Gene3D" id="3.40.50.300">
    <property type="entry name" value="P-loop containing nucleotide triphosphate hydrolases"/>
    <property type="match status" value="2"/>
</dbReference>
<evidence type="ECO:0000259" key="4">
    <source>
        <dbReference type="SMART" id="SM00382"/>
    </source>
</evidence>
<dbReference type="Proteomes" id="UP000321523">
    <property type="component" value="Unassembled WGS sequence"/>
</dbReference>
<dbReference type="AlphaFoldDB" id="A0A512E280"/>
<dbReference type="NCBIfam" id="TIGR01448">
    <property type="entry name" value="recD_rel"/>
    <property type="match status" value="1"/>
</dbReference>
<dbReference type="CDD" id="cd18809">
    <property type="entry name" value="SF1_C_RecD"/>
    <property type="match status" value="1"/>
</dbReference>
<evidence type="ECO:0000256" key="1">
    <source>
        <dbReference type="ARBA" id="ARBA00022741"/>
    </source>
</evidence>
<evidence type="ECO:0000256" key="2">
    <source>
        <dbReference type="ARBA" id="ARBA00022840"/>
    </source>
</evidence>
<keyword evidence="6" id="KW-1185">Reference proteome</keyword>
<evidence type="ECO:0000259" key="3">
    <source>
        <dbReference type="SMART" id="SM00278"/>
    </source>
</evidence>
<dbReference type="SMART" id="SM00278">
    <property type="entry name" value="HhH1"/>
    <property type="match status" value="2"/>
</dbReference>
<dbReference type="InterPro" id="IPR050534">
    <property type="entry name" value="Coronavir_polyprotein_1ab"/>
</dbReference>
<dbReference type="InterPro" id="IPR010994">
    <property type="entry name" value="RuvA_2-like"/>
</dbReference>
<keyword evidence="5" id="KW-0347">Helicase</keyword>
<evidence type="ECO:0000313" key="6">
    <source>
        <dbReference type="Proteomes" id="UP000321523"/>
    </source>
</evidence>
<dbReference type="InterPro" id="IPR003593">
    <property type="entry name" value="AAA+_ATPase"/>
</dbReference>
<sequence>MFEVIEAEPERLRALPGIGPQRARQIIEGWAEQRAVREIMIFLHGHQISTSRSVRIYRLYGSDAIRLISENPYRLARDVRGIGFASADRIAAVFGIAWESLLRIRAGLSHVLAEAMDEGHCGLPRDELVEAAAKVLEVEAGLVEQAIAEEVAGGTLVEDAIGGRPAVFLGWLFHSERNIAERLGALGRGPPPWSGIDADRAIPWVEGRAGISLAPSQAAALRQALRAKVLVITGGPGVGKTTLVNSIIKILAVKHVGILLAAPTGRAAKRMNEATELEARTLHRLLEVDPGTGGFKRSEQNPLEGDLLVVDETSMVDVPLMYALLRAVPPGMALLLVGDVDQLPSVGPGRVLGDIIDSGLVPVVRLTEVFRQAASSRIITNAHRIHTGRLPLLPGRGETSDFHWVDANTPERLVDTLVHLVARHLPRSQGFDPIRDIQVLCPMNVGSVGARSLNIELQKAINPPGAVRVERFGFAFGAGDKVMQIVNDYDKEVYNGDIGRIMSVDPDKAELVIRFDERDVPYRFDELDQVVLAYATTIHKSQGSEYPVVMIPMTLQHLVMLHRNLLYTGVTRGKRLVILVGEKKACAVAVYGTMTKPRYTKLLEWGEIYARPV</sequence>
<comment type="caution">
    <text evidence="5">The sequence shown here is derived from an EMBL/GenBank/DDBJ whole genome shotgun (WGS) entry which is preliminary data.</text>
</comment>
<dbReference type="GO" id="GO:0043139">
    <property type="term" value="F:5'-3' DNA helicase activity"/>
    <property type="evidence" value="ECO:0007669"/>
    <property type="project" value="InterPro"/>
</dbReference>
<keyword evidence="2" id="KW-0067">ATP-binding</keyword>
<dbReference type="GO" id="GO:0017116">
    <property type="term" value="F:single-stranded DNA helicase activity"/>
    <property type="evidence" value="ECO:0007669"/>
    <property type="project" value="TreeGrafter"/>
</dbReference>
<dbReference type="InterPro" id="IPR027417">
    <property type="entry name" value="P-loop_NTPase"/>
</dbReference>
<dbReference type="GO" id="GO:0006281">
    <property type="term" value="P:DNA repair"/>
    <property type="evidence" value="ECO:0007669"/>
    <property type="project" value="InterPro"/>
</dbReference>
<proteinExistence type="predicted"/>
<dbReference type="PANTHER" id="PTHR43788">
    <property type="entry name" value="DNA2/NAM7 HELICASE FAMILY MEMBER"/>
    <property type="match status" value="1"/>
</dbReference>
<dbReference type="InterPro" id="IPR041451">
    <property type="entry name" value="RecD2_SH13"/>
</dbReference>
<dbReference type="SUPFAM" id="SSF52540">
    <property type="entry name" value="P-loop containing nucleoside triphosphate hydrolases"/>
    <property type="match status" value="2"/>
</dbReference>
<dbReference type="SUPFAM" id="SSF47781">
    <property type="entry name" value="RuvA domain 2-like"/>
    <property type="match status" value="1"/>
</dbReference>
<dbReference type="GO" id="GO:0003677">
    <property type="term" value="F:DNA binding"/>
    <property type="evidence" value="ECO:0007669"/>
    <property type="project" value="InterPro"/>
</dbReference>
<dbReference type="Gene3D" id="1.10.10.2220">
    <property type="match status" value="1"/>
</dbReference>